<gene>
    <name evidence="7" type="ORF">SAMN04488085_11599</name>
</gene>
<evidence type="ECO:0000256" key="2">
    <source>
        <dbReference type="ARBA" id="ARBA00022598"/>
    </source>
</evidence>
<evidence type="ECO:0000256" key="3">
    <source>
        <dbReference type="ARBA" id="ARBA00022741"/>
    </source>
</evidence>
<keyword evidence="2" id="KW-0436">Ligase</keyword>
<dbReference type="GO" id="GO:0004075">
    <property type="term" value="F:biotin carboxylase activity"/>
    <property type="evidence" value="ECO:0007669"/>
    <property type="project" value="UniProtKB-EC"/>
</dbReference>
<organism evidence="7 8">
    <name type="scientific">Geodermatophilus ruber</name>
    <dbReference type="NCBI Taxonomy" id="504800"/>
    <lineage>
        <taxon>Bacteria</taxon>
        <taxon>Bacillati</taxon>
        <taxon>Actinomycetota</taxon>
        <taxon>Actinomycetes</taxon>
        <taxon>Geodermatophilales</taxon>
        <taxon>Geodermatophilaceae</taxon>
        <taxon>Geodermatophilus</taxon>
    </lineage>
</organism>
<evidence type="ECO:0000313" key="7">
    <source>
        <dbReference type="EMBL" id="SFL68846.1"/>
    </source>
</evidence>
<keyword evidence="8" id="KW-1185">Reference proteome</keyword>
<name>A0A1I4JRV2_9ACTN</name>
<dbReference type="GO" id="GO:0005524">
    <property type="term" value="F:ATP binding"/>
    <property type="evidence" value="ECO:0007669"/>
    <property type="project" value="UniProtKB-KW"/>
</dbReference>
<feature type="domain" description="Biotin carboxylation" evidence="6">
    <location>
        <begin position="5"/>
        <end position="348"/>
    </location>
</feature>
<dbReference type="RefSeq" id="WP_091328779.1">
    <property type="nucleotide sequence ID" value="NZ_FOSW01000015.1"/>
</dbReference>
<dbReference type="SUPFAM" id="SSF52440">
    <property type="entry name" value="PreATP-grasp domain"/>
    <property type="match status" value="1"/>
</dbReference>
<dbReference type="Gene3D" id="3.40.50.20">
    <property type="match status" value="1"/>
</dbReference>
<evidence type="ECO:0000256" key="5">
    <source>
        <dbReference type="ARBA" id="ARBA00023267"/>
    </source>
</evidence>
<dbReference type="PANTHER" id="PTHR18866:SF33">
    <property type="entry name" value="METHYLCROTONOYL-COA CARBOXYLASE SUBUNIT ALPHA, MITOCHONDRIAL-RELATED"/>
    <property type="match status" value="1"/>
</dbReference>
<dbReference type="Pfam" id="PF00289">
    <property type="entry name" value="Biotin_carb_N"/>
    <property type="match status" value="1"/>
</dbReference>
<dbReference type="InterPro" id="IPR050856">
    <property type="entry name" value="Biotin_carboxylase_complex"/>
</dbReference>
<dbReference type="InterPro" id="IPR005481">
    <property type="entry name" value="BC-like_N"/>
</dbReference>
<dbReference type="PANTHER" id="PTHR18866">
    <property type="entry name" value="CARBOXYLASE:PYRUVATE/ACETYL-COA/PROPIONYL-COA CARBOXYLASE"/>
    <property type="match status" value="1"/>
</dbReference>
<evidence type="ECO:0000259" key="6">
    <source>
        <dbReference type="PROSITE" id="PS50979"/>
    </source>
</evidence>
<dbReference type="EMBL" id="FOSW01000015">
    <property type="protein sequence ID" value="SFL68846.1"/>
    <property type="molecule type" value="Genomic_DNA"/>
</dbReference>
<dbReference type="OrthoDB" id="5176302at2"/>
<dbReference type="AlphaFoldDB" id="A0A1I4JRV2"/>
<dbReference type="STRING" id="504800.SAMN04488085_11599"/>
<keyword evidence="3" id="KW-0547">Nucleotide-binding</keyword>
<dbReference type="InterPro" id="IPR011764">
    <property type="entry name" value="Biotin_carboxylation_dom"/>
</dbReference>
<protein>
    <recommendedName>
        <fullName evidence="1">biotin carboxylase</fullName>
        <ecNumber evidence="1">6.3.4.14</ecNumber>
    </recommendedName>
</protein>
<evidence type="ECO:0000256" key="4">
    <source>
        <dbReference type="ARBA" id="ARBA00022840"/>
    </source>
</evidence>
<proteinExistence type="predicted"/>
<dbReference type="InterPro" id="IPR016185">
    <property type="entry name" value="PreATP-grasp_dom_sf"/>
</dbReference>
<accession>A0A1I4JRV2</accession>
<evidence type="ECO:0000313" key="8">
    <source>
        <dbReference type="Proteomes" id="UP000199152"/>
    </source>
</evidence>
<sequence>MAQVGVESVLVAGRGPAACAVVLACSRLGIKTVAVHSEADRSARHVHLADDAVLLGPAAAAESYLAVDRIVEAARRSGVGAVLPVPPALAGNARLAGAVIAAGLAWCGPPAAVLERLGGDGVEPASERGFLAWVTEAGLHCTTPVVRDRAAGIARVSWTPEDPVDLPPAAERLADIGWRGLVTVGIAPDGELAEVAAGFSLDMAVLERAHGVDAVELAVSSATGGRPVTVPTPAGAPRKAVVVQLRSTLPPGTAGRVTGRLPESGSRARRPRDADVVAVSGYDVGDRLDGWYDALLATVSAGAADTATAARAAGGVLAGLPDLGVPHDGPEIRPVLDRLAAGYPAPGA</sequence>
<dbReference type="InParanoid" id="A0A1I4JRV2"/>
<dbReference type="PROSITE" id="PS50979">
    <property type="entry name" value="BC"/>
    <property type="match status" value="1"/>
</dbReference>
<evidence type="ECO:0000256" key="1">
    <source>
        <dbReference type="ARBA" id="ARBA00013263"/>
    </source>
</evidence>
<dbReference type="Proteomes" id="UP000199152">
    <property type="component" value="Unassembled WGS sequence"/>
</dbReference>
<reference evidence="8" key="1">
    <citation type="submission" date="2016-10" db="EMBL/GenBank/DDBJ databases">
        <authorList>
            <person name="Varghese N."/>
            <person name="Submissions S."/>
        </authorList>
    </citation>
    <scope>NUCLEOTIDE SEQUENCE [LARGE SCALE GENOMIC DNA]</scope>
    <source>
        <strain evidence="8">DSM 45317</strain>
    </source>
</reference>
<keyword evidence="5" id="KW-0092">Biotin</keyword>
<dbReference type="EC" id="6.3.4.14" evidence="1"/>
<keyword evidence="4" id="KW-0067">ATP-binding</keyword>